<organism evidence="6 7">
    <name type="scientific">Mesorhabditis spiculigera</name>
    <dbReference type="NCBI Taxonomy" id="96644"/>
    <lineage>
        <taxon>Eukaryota</taxon>
        <taxon>Metazoa</taxon>
        <taxon>Ecdysozoa</taxon>
        <taxon>Nematoda</taxon>
        <taxon>Chromadorea</taxon>
        <taxon>Rhabditida</taxon>
        <taxon>Rhabditina</taxon>
        <taxon>Rhabditomorpha</taxon>
        <taxon>Rhabditoidea</taxon>
        <taxon>Rhabditidae</taxon>
        <taxon>Mesorhabditinae</taxon>
        <taxon>Mesorhabditis</taxon>
    </lineage>
</organism>
<evidence type="ECO:0000256" key="1">
    <source>
        <dbReference type="ARBA" id="ARBA00004141"/>
    </source>
</evidence>
<proteinExistence type="predicted"/>
<evidence type="ECO:0000256" key="3">
    <source>
        <dbReference type="ARBA" id="ARBA00022989"/>
    </source>
</evidence>
<evidence type="ECO:0000256" key="2">
    <source>
        <dbReference type="ARBA" id="ARBA00022692"/>
    </source>
</evidence>
<gene>
    <name evidence="6" type="ORF">MSPICULIGERA_LOCUS23886</name>
</gene>
<comment type="caution">
    <text evidence="6">The sequence shown here is derived from an EMBL/GenBank/DDBJ whole genome shotgun (WGS) entry which is preliminary data.</text>
</comment>
<feature type="transmembrane region" description="Helical" evidence="5">
    <location>
        <begin position="111"/>
        <end position="133"/>
    </location>
</feature>
<dbReference type="Pfam" id="PF09799">
    <property type="entry name" value="Transmemb_17"/>
    <property type="match status" value="1"/>
</dbReference>
<evidence type="ECO:0000256" key="5">
    <source>
        <dbReference type="SAM" id="Phobius"/>
    </source>
</evidence>
<evidence type="ECO:0000256" key="4">
    <source>
        <dbReference type="ARBA" id="ARBA00023136"/>
    </source>
</evidence>
<feature type="transmembrane region" description="Helical" evidence="5">
    <location>
        <begin position="79"/>
        <end position="99"/>
    </location>
</feature>
<dbReference type="PANTHER" id="PTHR13531:SF0">
    <property type="entry name" value="GEO07735P1-RELATED"/>
    <property type="match status" value="1"/>
</dbReference>
<name>A0AA36GB62_9BILA</name>
<keyword evidence="3 5" id="KW-1133">Transmembrane helix</keyword>
<dbReference type="EMBL" id="CATQJA010002706">
    <property type="protein sequence ID" value="CAJ0585876.1"/>
    <property type="molecule type" value="Genomic_DNA"/>
</dbReference>
<evidence type="ECO:0000313" key="7">
    <source>
        <dbReference type="Proteomes" id="UP001177023"/>
    </source>
</evidence>
<dbReference type="AlphaFoldDB" id="A0AA36GB62"/>
<feature type="non-terminal residue" evidence="6">
    <location>
        <position position="140"/>
    </location>
</feature>
<evidence type="ECO:0000313" key="6">
    <source>
        <dbReference type="EMBL" id="CAJ0585876.1"/>
    </source>
</evidence>
<dbReference type="GO" id="GO:0035869">
    <property type="term" value="C:ciliary transition zone"/>
    <property type="evidence" value="ECO:0007669"/>
    <property type="project" value="TreeGrafter"/>
</dbReference>
<dbReference type="GO" id="GO:0016020">
    <property type="term" value="C:membrane"/>
    <property type="evidence" value="ECO:0007669"/>
    <property type="project" value="UniProtKB-SubCell"/>
</dbReference>
<accession>A0AA36GB62</accession>
<keyword evidence="7" id="KW-1185">Reference proteome</keyword>
<keyword evidence="2 5" id="KW-0812">Transmembrane</keyword>
<feature type="transmembrane region" description="Helical" evidence="5">
    <location>
        <begin position="20"/>
        <end position="36"/>
    </location>
</feature>
<comment type="subcellular location">
    <subcellularLocation>
        <location evidence="1">Membrane</location>
        <topology evidence="1">Multi-pass membrane protein</topology>
    </subcellularLocation>
</comment>
<sequence>MNAQVRSSLPYQVLVHINKPYAVCFWVVLAAFYVYKGYVLPYPNHVRVLEFLILLFFIPIEAVRLSWAARGNLTETPAFVSLSLGLSIPSLLICIYLGIFQNYILLIEEVFICIEGALIILEVLFGIILVATLSRSPAMA</sequence>
<reference evidence="6" key="1">
    <citation type="submission" date="2023-06" db="EMBL/GenBank/DDBJ databases">
        <authorList>
            <person name="Delattre M."/>
        </authorList>
    </citation>
    <scope>NUCLEOTIDE SEQUENCE</scope>
    <source>
        <strain evidence="6">AF72</strain>
    </source>
</reference>
<feature type="transmembrane region" description="Helical" evidence="5">
    <location>
        <begin position="48"/>
        <end position="67"/>
    </location>
</feature>
<keyword evidence="4 5" id="KW-0472">Membrane</keyword>
<protein>
    <recommendedName>
        <fullName evidence="8">Transmembrane protein 216</fullName>
    </recommendedName>
</protein>
<dbReference type="InterPro" id="IPR019184">
    <property type="entry name" value="Uncharacterised_TM-17"/>
</dbReference>
<evidence type="ECO:0008006" key="8">
    <source>
        <dbReference type="Google" id="ProtNLM"/>
    </source>
</evidence>
<dbReference type="GO" id="GO:1905515">
    <property type="term" value="P:non-motile cilium assembly"/>
    <property type="evidence" value="ECO:0007669"/>
    <property type="project" value="TreeGrafter"/>
</dbReference>
<dbReference type="PANTHER" id="PTHR13531">
    <property type="entry name" value="GEO07735P1-RELATED-RELATED"/>
    <property type="match status" value="1"/>
</dbReference>
<dbReference type="Proteomes" id="UP001177023">
    <property type="component" value="Unassembled WGS sequence"/>
</dbReference>